<feature type="transmembrane region" description="Helical" evidence="8">
    <location>
        <begin position="12"/>
        <end position="35"/>
    </location>
</feature>
<dbReference type="RefSeq" id="WP_188938126.1">
    <property type="nucleotide sequence ID" value="NZ_BMIA01000004.1"/>
</dbReference>
<dbReference type="EMBL" id="BMIA01000004">
    <property type="protein sequence ID" value="GGH50168.1"/>
    <property type="molecule type" value="Genomic_DNA"/>
</dbReference>
<evidence type="ECO:0000313" key="10">
    <source>
        <dbReference type="EMBL" id="GGH50168.1"/>
    </source>
</evidence>
<evidence type="ECO:0000256" key="4">
    <source>
        <dbReference type="ARBA" id="ARBA00022475"/>
    </source>
</evidence>
<feature type="transmembrane region" description="Helical" evidence="8">
    <location>
        <begin position="236"/>
        <end position="254"/>
    </location>
</feature>
<keyword evidence="11" id="KW-1185">Reference proteome</keyword>
<dbReference type="InterPro" id="IPR004638">
    <property type="entry name" value="EmrB-like"/>
</dbReference>
<dbReference type="PROSITE" id="PS50850">
    <property type="entry name" value="MFS"/>
    <property type="match status" value="1"/>
</dbReference>
<organism evidence="10 11">
    <name type="scientific">Dyadobacter endophyticus</name>
    <dbReference type="NCBI Taxonomy" id="1749036"/>
    <lineage>
        <taxon>Bacteria</taxon>
        <taxon>Pseudomonadati</taxon>
        <taxon>Bacteroidota</taxon>
        <taxon>Cytophagia</taxon>
        <taxon>Cytophagales</taxon>
        <taxon>Spirosomataceae</taxon>
        <taxon>Dyadobacter</taxon>
    </lineage>
</organism>
<feature type="transmembrane region" description="Helical" evidence="8">
    <location>
        <begin position="274"/>
        <end position="298"/>
    </location>
</feature>
<keyword evidence="4" id="KW-1003">Cell membrane</keyword>
<dbReference type="SUPFAM" id="SSF103473">
    <property type="entry name" value="MFS general substrate transporter"/>
    <property type="match status" value="1"/>
</dbReference>
<feature type="transmembrane region" description="Helical" evidence="8">
    <location>
        <begin position="493"/>
        <end position="511"/>
    </location>
</feature>
<feature type="transmembrane region" description="Helical" evidence="8">
    <location>
        <begin position="340"/>
        <end position="357"/>
    </location>
</feature>
<dbReference type="Gene3D" id="1.20.1250.20">
    <property type="entry name" value="MFS general substrate transporter like domains"/>
    <property type="match status" value="1"/>
</dbReference>
<feature type="domain" description="Major facilitator superfamily (MFS) profile" evidence="9">
    <location>
        <begin position="17"/>
        <end position="516"/>
    </location>
</feature>
<gene>
    <name evidence="10" type="ORF">GCM10007423_52720</name>
</gene>
<name>A0ABQ1Z4P2_9BACT</name>
<evidence type="ECO:0000313" key="11">
    <source>
        <dbReference type="Proteomes" id="UP000600214"/>
    </source>
</evidence>
<keyword evidence="7 8" id="KW-0472">Membrane</keyword>
<keyword evidence="5 8" id="KW-0812">Transmembrane</keyword>
<dbReference type="PANTHER" id="PTHR42718">
    <property type="entry name" value="MAJOR FACILITATOR SUPERFAMILY MULTIDRUG TRANSPORTER MFSC"/>
    <property type="match status" value="1"/>
</dbReference>
<dbReference type="NCBIfam" id="TIGR00711">
    <property type="entry name" value="efflux_EmrB"/>
    <property type="match status" value="1"/>
</dbReference>
<dbReference type="InterPro" id="IPR011701">
    <property type="entry name" value="MFS"/>
</dbReference>
<evidence type="ECO:0000256" key="6">
    <source>
        <dbReference type="ARBA" id="ARBA00022989"/>
    </source>
</evidence>
<protein>
    <submittedName>
        <fullName evidence="10">MFS transporter</fullName>
    </submittedName>
</protein>
<evidence type="ECO:0000256" key="1">
    <source>
        <dbReference type="ARBA" id="ARBA00004651"/>
    </source>
</evidence>
<dbReference type="PROSITE" id="PS00217">
    <property type="entry name" value="SUGAR_TRANSPORT_2"/>
    <property type="match status" value="1"/>
</dbReference>
<feature type="transmembrane region" description="Helical" evidence="8">
    <location>
        <begin position="310"/>
        <end position="328"/>
    </location>
</feature>
<comment type="subcellular location">
    <subcellularLocation>
        <location evidence="1">Cell membrane</location>
        <topology evidence="1">Multi-pass membrane protein</topology>
    </subcellularLocation>
</comment>
<evidence type="ECO:0000256" key="8">
    <source>
        <dbReference type="SAM" id="Phobius"/>
    </source>
</evidence>
<reference evidence="11" key="1">
    <citation type="journal article" date="2019" name="Int. J. Syst. Evol. Microbiol.">
        <title>The Global Catalogue of Microorganisms (GCM) 10K type strain sequencing project: providing services to taxonomists for standard genome sequencing and annotation.</title>
        <authorList>
            <consortium name="The Broad Institute Genomics Platform"/>
            <consortium name="The Broad Institute Genome Sequencing Center for Infectious Disease"/>
            <person name="Wu L."/>
            <person name="Ma J."/>
        </authorList>
    </citation>
    <scope>NUCLEOTIDE SEQUENCE [LARGE SCALE GENOMIC DNA]</scope>
    <source>
        <strain evidence="11">CGMCC 1.15288</strain>
    </source>
</reference>
<feature type="transmembrane region" description="Helical" evidence="8">
    <location>
        <begin position="171"/>
        <end position="193"/>
    </location>
</feature>
<dbReference type="CDD" id="cd17503">
    <property type="entry name" value="MFS_LmrB_MDR_like"/>
    <property type="match status" value="1"/>
</dbReference>
<sequence length="524" mass="57946">MELQESLVEYGYRRVIITITAVLCALLEIVDTTIVNVALNDMRGNLGGTLSEVSWVITAYAIGNVIIVPMTSWLSAQFGRRNYFAASIIIFTVASFLCGNADNIWELVFFRLIQGFGGGALLVTAQTLITESYPPEKRGIAQAIYGLGVIVGPTLGPPLGGYIVDNYSWPYIFYINIPLGIIAAMLTMEFVRSPKFANKKAANEIDWWGIILLAVAVGSLQYVLEKGQEEDWFNDEIITILSVTSVFSFFFFIWREWTYKNPIVNLRVLANGNLRVGTILSFILGFGLYGSTFIIPLYTQATLGWTATQSGMLMVPAAIVTAMMMPVVGQLLQRGVKQQYLVAIGMIFFFVYSYWGYLILTPDTGKEAFFNMLIVRGIGLGLLFVPITTLALSTLKGREIGEGAAFTGMMRQLGGSFGVAVITTFIARQNMSHRNDLVSKLDVNNPVVQQRVEGLQHSFMAKGMAPDVALNSGYKMLDYTVSKQAQVMSYMDVFLYLGVMFLICVPFVLWTRSGKTKVDASSVH</sequence>
<feature type="transmembrane region" description="Helical" evidence="8">
    <location>
        <begin position="108"/>
        <end position="128"/>
    </location>
</feature>
<keyword evidence="6 8" id="KW-1133">Transmembrane helix</keyword>
<comment type="similarity">
    <text evidence="2">Belongs to the major facilitator superfamily. EmrB family.</text>
</comment>
<evidence type="ECO:0000256" key="7">
    <source>
        <dbReference type="ARBA" id="ARBA00023136"/>
    </source>
</evidence>
<dbReference type="Proteomes" id="UP000600214">
    <property type="component" value="Unassembled WGS sequence"/>
</dbReference>
<feature type="transmembrane region" description="Helical" evidence="8">
    <location>
        <begin position="140"/>
        <end position="159"/>
    </location>
</feature>
<feature type="transmembrane region" description="Helical" evidence="8">
    <location>
        <begin position="413"/>
        <end position="431"/>
    </location>
</feature>
<accession>A0ABQ1Z4P2</accession>
<feature type="transmembrane region" description="Helical" evidence="8">
    <location>
        <begin position="369"/>
        <end position="392"/>
    </location>
</feature>
<evidence type="ECO:0000259" key="9">
    <source>
        <dbReference type="PROSITE" id="PS50850"/>
    </source>
</evidence>
<evidence type="ECO:0000256" key="2">
    <source>
        <dbReference type="ARBA" id="ARBA00008537"/>
    </source>
</evidence>
<proteinExistence type="inferred from homology"/>
<dbReference type="InterPro" id="IPR020846">
    <property type="entry name" value="MFS_dom"/>
</dbReference>
<dbReference type="Gene3D" id="1.20.1720.10">
    <property type="entry name" value="Multidrug resistance protein D"/>
    <property type="match status" value="1"/>
</dbReference>
<feature type="transmembrane region" description="Helical" evidence="8">
    <location>
        <begin position="205"/>
        <end position="224"/>
    </location>
</feature>
<keyword evidence="3" id="KW-0813">Transport</keyword>
<feature type="transmembrane region" description="Helical" evidence="8">
    <location>
        <begin position="55"/>
        <end position="76"/>
    </location>
</feature>
<feature type="transmembrane region" description="Helical" evidence="8">
    <location>
        <begin position="83"/>
        <end position="102"/>
    </location>
</feature>
<dbReference type="PANTHER" id="PTHR42718:SF9">
    <property type="entry name" value="MAJOR FACILITATOR SUPERFAMILY MULTIDRUG TRANSPORTER MFSC"/>
    <property type="match status" value="1"/>
</dbReference>
<evidence type="ECO:0000256" key="3">
    <source>
        <dbReference type="ARBA" id="ARBA00022448"/>
    </source>
</evidence>
<evidence type="ECO:0000256" key="5">
    <source>
        <dbReference type="ARBA" id="ARBA00022692"/>
    </source>
</evidence>
<dbReference type="InterPro" id="IPR005829">
    <property type="entry name" value="Sugar_transporter_CS"/>
</dbReference>
<comment type="caution">
    <text evidence="10">The sequence shown here is derived from an EMBL/GenBank/DDBJ whole genome shotgun (WGS) entry which is preliminary data.</text>
</comment>
<dbReference type="InterPro" id="IPR036259">
    <property type="entry name" value="MFS_trans_sf"/>
</dbReference>
<dbReference type="Pfam" id="PF07690">
    <property type="entry name" value="MFS_1"/>
    <property type="match status" value="1"/>
</dbReference>